<feature type="compositionally biased region" description="Basic and acidic residues" evidence="4">
    <location>
        <begin position="202"/>
        <end position="214"/>
    </location>
</feature>
<protein>
    <submittedName>
        <fullName evidence="5">Nuclear protein DGCR14</fullName>
    </submittedName>
</protein>
<evidence type="ECO:0000256" key="4">
    <source>
        <dbReference type="SAM" id="MobiDB-lite"/>
    </source>
</evidence>
<feature type="compositionally biased region" description="Basic and acidic residues" evidence="4">
    <location>
        <begin position="225"/>
        <end position="251"/>
    </location>
</feature>
<comment type="subcellular location">
    <subcellularLocation>
        <location evidence="1">Nucleus</location>
    </subcellularLocation>
</comment>
<evidence type="ECO:0000313" key="5">
    <source>
        <dbReference type="EMBL" id="KAI0307766.1"/>
    </source>
</evidence>
<evidence type="ECO:0000256" key="2">
    <source>
        <dbReference type="ARBA" id="ARBA00009072"/>
    </source>
</evidence>
<dbReference type="AlphaFoldDB" id="A0AAD4MCD6"/>
<sequence length="485" mass="53178">MSDPSSSTSISVPVPKRSLNRQAILEEDEYTAALSHIIARDFFPSLVHLDATNSYLDALETRDPQLVSASVRNLESVNATIRSTHSWQIPSETPYGVGPSDTPMHREPPAKRAHYDTDMSLDAFQARYTSEDNSSFTRILDEENARRREKYGWAWDAQKRVEAQKVKALEARERALIEMPQSMGVKEKMKIASAVPAGLITAHDEQSTVKKQDDAGDNGDDAESSADKRSAPQTKDRVDVVDVMAPKKDTRPAGVDGWAFRARNSLMFSPGVDVSPFDPSSSSNLPEKGPQRTIKHRNTRLPEQDEALSSSRALSEPPSPTQSHRPKSPGVNNFSYVPSLPSPTPSELGPVAVRQLMTWGTLAGTPRILSQSDDPAEASAPVPNTPFHISAPSKREALSHKLSSSAAMSLRAKANLLGQGQSRSRKGDMAPPLWTPRRAEASGALTPAAKRRAEAMGRMAGWENKKDKDLNRVRWTPTPSPVTRR</sequence>
<feature type="region of interest" description="Disordered" evidence="4">
    <location>
        <begin position="367"/>
        <end position="485"/>
    </location>
</feature>
<keyword evidence="6" id="KW-1185">Reference proteome</keyword>
<reference evidence="5" key="1">
    <citation type="journal article" date="2022" name="New Phytol.">
        <title>Evolutionary transition to the ectomycorrhizal habit in the genomes of a hyperdiverse lineage of mushroom-forming fungi.</title>
        <authorList>
            <person name="Looney B."/>
            <person name="Miyauchi S."/>
            <person name="Morin E."/>
            <person name="Drula E."/>
            <person name="Courty P.E."/>
            <person name="Kohler A."/>
            <person name="Kuo A."/>
            <person name="LaButti K."/>
            <person name="Pangilinan J."/>
            <person name="Lipzen A."/>
            <person name="Riley R."/>
            <person name="Andreopoulos W."/>
            <person name="He G."/>
            <person name="Johnson J."/>
            <person name="Nolan M."/>
            <person name="Tritt A."/>
            <person name="Barry K.W."/>
            <person name="Grigoriev I.V."/>
            <person name="Nagy L.G."/>
            <person name="Hibbett D."/>
            <person name="Henrissat B."/>
            <person name="Matheny P.B."/>
            <person name="Labbe J."/>
            <person name="Martin F.M."/>
        </authorList>
    </citation>
    <scope>NUCLEOTIDE SEQUENCE</scope>
    <source>
        <strain evidence="5">BPL690</strain>
    </source>
</reference>
<evidence type="ECO:0000256" key="3">
    <source>
        <dbReference type="ARBA" id="ARBA00023242"/>
    </source>
</evidence>
<feature type="region of interest" description="Disordered" evidence="4">
    <location>
        <begin position="273"/>
        <end position="348"/>
    </location>
</feature>
<feature type="compositionally biased region" description="Low complexity" evidence="4">
    <location>
        <begin position="273"/>
        <end position="283"/>
    </location>
</feature>
<dbReference type="GO" id="GO:0071013">
    <property type="term" value="C:catalytic step 2 spliceosome"/>
    <property type="evidence" value="ECO:0007669"/>
    <property type="project" value="TreeGrafter"/>
</dbReference>
<name>A0AAD4MCD6_9AGAM</name>
<dbReference type="Pfam" id="PF09751">
    <property type="entry name" value="Es2"/>
    <property type="match status" value="1"/>
</dbReference>
<feature type="region of interest" description="Disordered" evidence="4">
    <location>
        <begin position="202"/>
        <end position="255"/>
    </location>
</feature>
<feature type="compositionally biased region" description="Acidic residues" evidence="4">
    <location>
        <begin position="215"/>
        <end position="224"/>
    </location>
</feature>
<gene>
    <name evidence="5" type="ORF">B0F90DRAFT_1807168</name>
</gene>
<dbReference type="PANTHER" id="PTHR12940">
    <property type="entry name" value="ES-2 PROTEIN - RELATED"/>
    <property type="match status" value="1"/>
</dbReference>
<organism evidence="5 6">
    <name type="scientific">Multifurca ochricompacta</name>
    <dbReference type="NCBI Taxonomy" id="376703"/>
    <lineage>
        <taxon>Eukaryota</taxon>
        <taxon>Fungi</taxon>
        <taxon>Dikarya</taxon>
        <taxon>Basidiomycota</taxon>
        <taxon>Agaricomycotina</taxon>
        <taxon>Agaricomycetes</taxon>
        <taxon>Russulales</taxon>
        <taxon>Russulaceae</taxon>
        <taxon>Multifurca</taxon>
    </lineage>
</organism>
<dbReference type="Proteomes" id="UP001203297">
    <property type="component" value="Unassembled WGS sequence"/>
</dbReference>
<comment type="similarity">
    <text evidence="2">Belongs to the ESS2 family.</text>
</comment>
<dbReference type="EMBL" id="WTXG01000001">
    <property type="protein sequence ID" value="KAI0307766.1"/>
    <property type="molecule type" value="Genomic_DNA"/>
</dbReference>
<feature type="compositionally biased region" description="Basic and acidic residues" evidence="4">
    <location>
        <begin position="463"/>
        <end position="472"/>
    </location>
</feature>
<evidence type="ECO:0000256" key="1">
    <source>
        <dbReference type="ARBA" id="ARBA00004123"/>
    </source>
</evidence>
<dbReference type="PANTHER" id="PTHR12940:SF0">
    <property type="entry name" value="SPLICING FACTOR ESS-2 HOMOLOG"/>
    <property type="match status" value="1"/>
</dbReference>
<proteinExistence type="inferred from homology"/>
<comment type="caution">
    <text evidence="5">The sequence shown here is derived from an EMBL/GenBank/DDBJ whole genome shotgun (WGS) entry which is preliminary data.</text>
</comment>
<keyword evidence="3" id="KW-0539">Nucleus</keyword>
<dbReference type="InterPro" id="IPR019148">
    <property type="entry name" value="Nuclear_protein_DGCR14_ESS-2"/>
</dbReference>
<evidence type="ECO:0000313" key="6">
    <source>
        <dbReference type="Proteomes" id="UP001203297"/>
    </source>
</evidence>
<accession>A0AAD4MCD6</accession>